<keyword evidence="4" id="KW-1185">Reference proteome</keyword>
<gene>
    <name evidence="3" type="ORF">SAMN05660199_03749</name>
</gene>
<dbReference type="InterPro" id="IPR030678">
    <property type="entry name" value="Peptide/Ni-bd"/>
</dbReference>
<dbReference type="Proteomes" id="UP000199088">
    <property type="component" value="Unassembled WGS sequence"/>
</dbReference>
<dbReference type="InterPro" id="IPR039424">
    <property type="entry name" value="SBP_5"/>
</dbReference>
<proteinExistence type="predicted"/>
<dbReference type="SUPFAM" id="SSF53850">
    <property type="entry name" value="Periplasmic binding protein-like II"/>
    <property type="match status" value="1"/>
</dbReference>
<dbReference type="AlphaFoldDB" id="A0A1H0S4Q0"/>
<dbReference type="RefSeq" id="WP_242654194.1">
    <property type="nucleotide sequence ID" value="NZ_FNIR01000012.1"/>
</dbReference>
<dbReference type="GO" id="GO:0042597">
    <property type="term" value="C:periplasmic space"/>
    <property type="evidence" value="ECO:0007669"/>
    <property type="project" value="UniProtKB-ARBA"/>
</dbReference>
<organism evidence="3 4">
    <name type="scientific">Klenkia soli</name>
    <dbReference type="NCBI Taxonomy" id="1052260"/>
    <lineage>
        <taxon>Bacteria</taxon>
        <taxon>Bacillati</taxon>
        <taxon>Actinomycetota</taxon>
        <taxon>Actinomycetes</taxon>
        <taxon>Geodermatophilales</taxon>
        <taxon>Geodermatophilaceae</taxon>
        <taxon>Klenkia</taxon>
    </lineage>
</organism>
<dbReference type="GO" id="GO:0043190">
    <property type="term" value="C:ATP-binding cassette (ABC) transporter complex"/>
    <property type="evidence" value="ECO:0007669"/>
    <property type="project" value="InterPro"/>
</dbReference>
<accession>A0A1H0S4Q0</accession>
<protein>
    <submittedName>
        <fullName evidence="3">Peptide/nickel transport system substrate-binding protein</fullName>
    </submittedName>
</protein>
<evidence type="ECO:0000256" key="1">
    <source>
        <dbReference type="SAM" id="SignalP"/>
    </source>
</evidence>
<sequence>MRPHPRRSRAAVPALVLLVLAALLAGCSGGDPADTAVPTVGGTADGGLDGVRSPSDATGGTLRLVAGQLDSLDPQRSSLPAVWNLMRLYTRTLVTYSSTPGSTDQLVPDLANDLGTTPDGGRTWTFTLRPGATFETGRPITSRDVKYGIERSFAVDVLSGGPNYVLDLLDPDSLYAGPYQDESPDRLGLSTIATPDDTTITFTLSRADPDFPFVLALPSASPVPAENDTAADYGADPISSGPYAITSVDPETGIVLDRNPAWAADSDPVRTALPDQVVVRTGLTGLDRDQALLAGSADADLSGSGVQEATVARFGADDGLAGRADELTTGTVRLLALPTTVAPMDVPDCRAAVAAVVDRSGVQEALAETGDSVRSSVLWPRSLAGGPDDPDPAADPDAARQALAACGQPDGFPVTMAAPDVPSTLAVAQALVDQFAAVGIVVTVVPLPAATYYTAGIGSPAAITTGGYGMVLANYSRDLPTPAAFLVPLVDSRSISDGAGNANYALLSDPGVDAAVDAAVGAGDVAAWAAVADTALATHAFVPLVENRVQLLAGQRLHNGVVMLPYNGYDVATAGVADG</sequence>
<dbReference type="STRING" id="1052260.SAMN05660199_03749"/>
<dbReference type="Gene3D" id="3.10.105.10">
    <property type="entry name" value="Dipeptide-binding Protein, Domain 3"/>
    <property type="match status" value="1"/>
</dbReference>
<evidence type="ECO:0000259" key="2">
    <source>
        <dbReference type="Pfam" id="PF00496"/>
    </source>
</evidence>
<dbReference type="GO" id="GO:1904680">
    <property type="term" value="F:peptide transmembrane transporter activity"/>
    <property type="evidence" value="ECO:0007669"/>
    <property type="project" value="TreeGrafter"/>
</dbReference>
<evidence type="ECO:0000313" key="3">
    <source>
        <dbReference type="EMBL" id="SDP36664.1"/>
    </source>
</evidence>
<feature type="signal peptide" evidence="1">
    <location>
        <begin position="1"/>
        <end position="25"/>
    </location>
</feature>
<dbReference type="Gene3D" id="3.40.190.10">
    <property type="entry name" value="Periplasmic binding protein-like II"/>
    <property type="match status" value="1"/>
</dbReference>
<feature type="domain" description="Solute-binding protein family 5" evidence="2">
    <location>
        <begin position="106"/>
        <end position="494"/>
    </location>
</feature>
<dbReference type="PANTHER" id="PTHR30290:SF83">
    <property type="entry name" value="ABC TRANSPORTER SUBSTRATE-BINDING PROTEIN"/>
    <property type="match status" value="1"/>
</dbReference>
<dbReference type="PIRSF" id="PIRSF002741">
    <property type="entry name" value="MppA"/>
    <property type="match status" value="1"/>
</dbReference>
<evidence type="ECO:0000313" key="4">
    <source>
        <dbReference type="Proteomes" id="UP000199088"/>
    </source>
</evidence>
<dbReference type="PROSITE" id="PS51257">
    <property type="entry name" value="PROKAR_LIPOPROTEIN"/>
    <property type="match status" value="1"/>
</dbReference>
<name>A0A1H0S4Q0_9ACTN</name>
<feature type="chain" id="PRO_5039595986" evidence="1">
    <location>
        <begin position="26"/>
        <end position="579"/>
    </location>
</feature>
<dbReference type="Pfam" id="PF00496">
    <property type="entry name" value="SBP_bac_5"/>
    <property type="match status" value="1"/>
</dbReference>
<dbReference type="PANTHER" id="PTHR30290">
    <property type="entry name" value="PERIPLASMIC BINDING COMPONENT OF ABC TRANSPORTER"/>
    <property type="match status" value="1"/>
</dbReference>
<dbReference type="EMBL" id="FNIR01000012">
    <property type="protein sequence ID" value="SDP36664.1"/>
    <property type="molecule type" value="Genomic_DNA"/>
</dbReference>
<keyword evidence="1" id="KW-0732">Signal</keyword>
<dbReference type="InterPro" id="IPR000914">
    <property type="entry name" value="SBP_5_dom"/>
</dbReference>
<reference evidence="4" key="1">
    <citation type="submission" date="2016-10" db="EMBL/GenBank/DDBJ databases">
        <authorList>
            <person name="Varghese N."/>
            <person name="Submissions S."/>
        </authorList>
    </citation>
    <scope>NUCLEOTIDE SEQUENCE [LARGE SCALE GENOMIC DNA]</scope>
    <source>
        <strain evidence="4">DSM 45843</strain>
    </source>
</reference>
<dbReference type="GO" id="GO:0015833">
    <property type="term" value="P:peptide transport"/>
    <property type="evidence" value="ECO:0007669"/>
    <property type="project" value="TreeGrafter"/>
</dbReference>